<feature type="domain" description="PPM-type phosphatase" evidence="3">
    <location>
        <begin position="595"/>
        <end position="805"/>
    </location>
</feature>
<dbReference type="OrthoDB" id="9763774at2"/>
<dbReference type="RefSeq" id="WP_138197993.1">
    <property type="nucleotide sequence ID" value="NZ_VCIW01000032.1"/>
</dbReference>
<keyword evidence="5" id="KW-1185">Reference proteome</keyword>
<dbReference type="InterPro" id="IPR014221">
    <property type="entry name" value="SpoII_E"/>
</dbReference>
<protein>
    <submittedName>
        <fullName evidence="4">Stage II sporulation protein E</fullName>
        <ecNumber evidence="4">3.1.3.16</ecNumber>
    </submittedName>
</protein>
<feature type="transmembrane region" description="Helical" evidence="2">
    <location>
        <begin position="257"/>
        <end position="274"/>
    </location>
</feature>
<dbReference type="EMBL" id="VCIW01000032">
    <property type="protein sequence ID" value="TLS48612.1"/>
    <property type="molecule type" value="Genomic_DNA"/>
</dbReference>
<proteinExistence type="predicted"/>
<sequence>MEKRNVMQRLGWDIGGATGRWKQSAKHRLLHNRVVQAAVGKRWAIVLMLVAFLLGRANILGELAPFAIAFFAAISYLRRGLMQTSALALIAGSLLSPHIQVGSIAAQIVVFALLQKGMARYEKSEVSHAPALVFLSTFTVGLFADIVASNMTWYAVMMTSVEAGLSSVLTLIFLQALPVLTLTRKNYQLRHEEIICLMILLASVLTGTVQWEIGTVSLEHSLSRYLILILAFVGGAPIGASVGVVTGLILSLANFSAIQQISLLAFAGLLAGLLKDGGKMAVGFGMLLGTSILAIYAGDAAHVMQSTYESVAAVALFLLTPKGMIRTIAKYVPGTQEHAKSQQDYIRRVRDITANRVNQFSDVFKQLSKSFGQLTEQNQLLQHEAEMGHFVNAVTQEACATCFKRNSCWEGGFYKTYKYMTDMMTEVEANPEFDKDHIRAEWRQTCHKTERVLTILQKQYEKYRYDRHWTKQIQDSRKLVSEQLFGVSQVMDDLVKEIRREGQGLFLQEEQITQVLEEMGLQVQRLDIISLDEGNVEIEVVHGFKRGFDECRKMIAPLLSDVLGETIAVKQERWDEPSEGLATVRFSSAKEYEVETGIACAAKGGEWLSGDSFSTVELGNGKFALAISDGMGNGERARVESSAALSILQQLLQSGMDEQLAIKSVNSVLMLRSSDEIYATVDLAIIDLYSAKTTFMKIGSTPSFIKRGDEVLPITASNLPLGILKDIDVDLVVHQLLPGDLLVMMTDGVYDAPGHAANKELWMKRILSEMESDAPQDIADKLLDTVIRHHDGEVVDDMTVIVAKIDKFAPEWATFRWRGQGAPIERPRTVS</sequence>
<dbReference type="SUPFAM" id="SSF81606">
    <property type="entry name" value="PP2C-like"/>
    <property type="match status" value="1"/>
</dbReference>
<evidence type="ECO:0000259" key="3">
    <source>
        <dbReference type="PROSITE" id="PS51746"/>
    </source>
</evidence>
<dbReference type="PANTHER" id="PTHR43156">
    <property type="entry name" value="STAGE II SPORULATION PROTEIN E-RELATED"/>
    <property type="match status" value="1"/>
</dbReference>
<keyword evidence="2" id="KW-0472">Membrane</keyword>
<evidence type="ECO:0000313" key="5">
    <source>
        <dbReference type="Proteomes" id="UP000309676"/>
    </source>
</evidence>
<feature type="transmembrane region" description="Helical" evidence="2">
    <location>
        <begin position="126"/>
        <end position="144"/>
    </location>
</feature>
<keyword evidence="2" id="KW-1133">Transmembrane helix</keyword>
<evidence type="ECO:0000313" key="4">
    <source>
        <dbReference type="EMBL" id="TLS48612.1"/>
    </source>
</evidence>
<keyword evidence="2" id="KW-0812">Transmembrane</keyword>
<reference evidence="4 5" key="1">
    <citation type="submission" date="2019-05" db="EMBL/GenBank/DDBJ databases">
        <authorList>
            <person name="Narsing Rao M.P."/>
            <person name="Li W.J."/>
        </authorList>
    </citation>
    <scope>NUCLEOTIDE SEQUENCE [LARGE SCALE GENOMIC DNA]</scope>
    <source>
        <strain evidence="4 5">SYSU_K30003</strain>
    </source>
</reference>
<feature type="transmembrane region" description="Helical" evidence="2">
    <location>
        <begin position="225"/>
        <end position="250"/>
    </location>
</feature>
<dbReference type="InterPro" id="IPR045768">
    <property type="entry name" value="SpoIIE_N"/>
</dbReference>
<dbReference type="InterPro" id="IPR052016">
    <property type="entry name" value="Bact_Sigma-Reg"/>
</dbReference>
<dbReference type="Pfam" id="PF19732">
    <property type="entry name" value="SpoIIE_N"/>
    <property type="match status" value="1"/>
</dbReference>
<dbReference type="PANTHER" id="PTHR43156:SF2">
    <property type="entry name" value="STAGE II SPORULATION PROTEIN E"/>
    <property type="match status" value="1"/>
</dbReference>
<evidence type="ECO:0000256" key="1">
    <source>
        <dbReference type="ARBA" id="ARBA00022801"/>
    </source>
</evidence>
<feature type="transmembrane region" description="Helical" evidence="2">
    <location>
        <begin position="86"/>
        <end position="114"/>
    </location>
</feature>
<dbReference type="EC" id="3.1.3.16" evidence="4"/>
<dbReference type="InterPro" id="IPR036457">
    <property type="entry name" value="PPM-type-like_dom_sf"/>
</dbReference>
<dbReference type="SMART" id="SM00331">
    <property type="entry name" value="PP2C_SIG"/>
    <property type="match status" value="1"/>
</dbReference>
<feature type="transmembrane region" description="Helical" evidence="2">
    <location>
        <begin position="43"/>
        <end position="74"/>
    </location>
</feature>
<accession>A0A5R9FX72</accession>
<feature type="transmembrane region" description="Helical" evidence="2">
    <location>
        <begin position="194"/>
        <end position="213"/>
    </location>
</feature>
<organism evidence="4 5">
    <name type="scientific">Paenibacillus antri</name>
    <dbReference type="NCBI Taxonomy" id="2582848"/>
    <lineage>
        <taxon>Bacteria</taxon>
        <taxon>Bacillati</taxon>
        <taxon>Bacillota</taxon>
        <taxon>Bacilli</taxon>
        <taxon>Bacillales</taxon>
        <taxon>Paenibacillaceae</taxon>
        <taxon>Paenibacillus</taxon>
    </lineage>
</organism>
<dbReference type="NCBIfam" id="TIGR02865">
    <property type="entry name" value="spore_II_E"/>
    <property type="match status" value="1"/>
</dbReference>
<name>A0A5R9FX72_9BACL</name>
<dbReference type="Gene3D" id="3.60.40.10">
    <property type="entry name" value="PPM-type phosphatase domain"/>
    <property type="match status" value="1"/>
</dbReference>
<feature type="transmembrane region" description="Helical" evidence="2">
    <location>
        <begin position="164"/>
        <end position="182"/>
    </location>
</feature>
<evidence type="ECO:0000256" key="2">
    <source>
        <dbReference type="SAM" id="Phobius"/>
    </source>
</evidence>
<dbReference type="PROSITE" id="PS51746">
    <property type="entry name" value="PPM_2"/>
    <property type="match status" value="1"/>
</dbReference>
<dbReference type="InterPro" id="IPR001932">
    <property type="entry name" value="PPM-type_phosphatase-like_dom"/>
</dbReference>
<dbReference type="SMART" id="SM00332">
    <property type="entry name" value="PP2Cc"/>
    <property type="match status" value="1"/>
</dbReference>
<dbReference type="AlphaFoldDB" id="A0A5R9FX72"/>
<dbReference type="Proteomes" id="UP000309676">
    <property type="component" value="Unassembled WGS sequence"/>
</dbReference>
<comment type="caution">
    <text evidence="4">The sequence shown here is derived from an EMBL/GenBank/DDBJ whole genome shotgun (WGS) entry which is preliminary data.</text>
</comment>
<dbReference type="Pfam" id="PF07228">
    <property type="entry name" value="SpoIIE"/>
    <property type="match status" value="1"/>
</dbReference>
<dbReference type="GO" id="GO:0004722">
    <property type="term" value="F:protein serine/threonine phosphatase activity"/>
    <property type="evidence" value="ECO:0007669"/>
    <property type="project" value="UniProtKB-EC"/>
</dbReference>
<keyword evidence="1 4" id="KW-0378">Hydrolase</keyword>
<gene>
    <name evidence="4" type="primary">spoIIE</name>
    <name evidence="4" type="ORF">FE782_29775</name>
</gene>